<accession>A0A0F9DVR3</accession>
<evidence type="ECO:0000313" key="1">
    <source>
        <dbReference type="EMBL" id="KKL21786.1"/>
    </source>
</evidence>
<feature type="non-terminal residue" evidence="1">
    <location>
        <position position="45"/>
    </location>
</feature>
<dbReference type="EMBL" id="LAZR01037600">
    <property type="protein sequence ID" value="KKL21786.1"/>
    <property type="molecule type" value="Genomic_DNA"/>
</dbReference>
<name>A0A0F9DVR3_9ZZZZ</name>
<sequence>MSETKSSMSLAKQIYSMNLLDITQTDSGLTIIRVPGGWLFERHVG</sequence>
<reference evidence="1" key="1">
    <citation type="journal article" date="2015" name="Nature">
        <title>Complex archaea that bridge the gap between prokaryotes and eukaryotes.</title>
        <authorList>
            <person name="Spang A."/>
            <person name="Saw J.H."/>
            <person name="Jorgensen S.L."/>
            <person name="Zaremba-Niedzwiedzka K."/>
            <person name="Martijn J."/>
            <person name="Lind A.E."/>
            <person name="van Eijk R."/>
            <person name="Schleper C."/>
            <person name="Guy L."/>
            <person name="Ettema T.J."/>
        </authorList>
    </citation>
    <scope>NUCLEOTIDE SEQUENCE</scope>
</reference>
<proteinExistence type="predicted"/>
<gene>
    <name evidence="1" type="ORF">LCGC14_2441930</name>
</gene>
<comment type="caution">
    <text evidence="1">The sequence shown here is derived from an EMBL/GenBank/DDBJ whole genome shotgun (WGS) entry which is preliminary data.</text>
</comment>
<organism evidence="1">
    <name type="scientific">marine sediment metagenome</name>
    <dbReference type="NCBI Taxonomy" id="412755"/>
    <lineage>
        <taxon>unclassified sequences</taxon>
        <taxon>metagenomes</taxon>
        <taxon>ecological metagenomes</taxon>
    </lineage>
</organism>
<dbReference type="AlphaFoldDB" id="A0A0F9DVR3"/>
<protein>
    <submittedName>
        <fullName evidence="1">Uncharacterized protein</fullName>
    </submittedName>
</protein>